<protein>
    <recommendedName>
        <fullName evidence="3">CARDB domain-containing protein</fullName>
    </recommendedName>
</protein>
<accession>A0ABN2Q6U6</accession>
<gene>
    <name evidence="1" type="ORF">GCM10009798_01080</name>
</gene>
<evidence type="ECO:0000313" key="2">
    <source>
        <dbReference type="Proteomes" id="UP001500571"/>
    </source>
</evidence>
<evidence type="ECO:0008006" key="3">
    <source>
        <dbReference type="Google" id="ProtNLM"/>
    </source>
</evidence>
<dbReference type="Proteomes" id="UP001500571">
    <property type="component" value="Unassembled WGS sequence"/>
</dbReference>
<evidence type="ECO:0000313" key="1">
    <source>
        <dbReference type="EMBL" id="GAA1945886.1"/>
    </source>
</evidence>
<proteinExistence type="predicted"/>
<keyword evidence="2" id="KW-1185">Reference proteome</keyword>
<dbReference type="EMBL" id="BAAAPB010000001">
    <property type="protein sequence ID" value="GAA1945886.1"/>
    <property type="molecule type" value="Genomic_DNA"/>
</dbReference>
<dbReference type="RefSeq" id="WP_344041304.1">
    <property type="nucleotide sequence ID" value="NZ_BAAAPB010000001.1"/>
</dbReference>
<comment type="caution">
    <text evidence="1">The sequence shown here is derived from an EMBL/GenBank/DDBJ whole genome shotgun (WGS) entry which is preliminary data.</text>
</comment>
<organism evidence="1 2">
    <name type="scientific">Nocardioides panacihumi</name>
    <dbReference type="NCBI Taxonomy" id="400774"/>
    <lineage>
        <taxon>Bacteria</taxon>
        <taxon>Bacillati</taxon>
        <taxon>Actinomycetota</taxon>
        <taxon>Actinomycetes</taxon>
        <taxon>Propionibacteriales</taxon>
        <taxon>Nocardioidaceae</taxon>
        <taxon>Nocardioides</taxon>
    </lineage>
</organism>
<name>A0ABN2Q6U6_9ACTN</name>
<reference evidence="1 2" key="1">
    <citation type="journal article" date="2019" name="Int. J. Syst. Evol. Microbiol.">
        <title>The Global Catalogue of Microorganisms (GCM) 10K type strain sequencing project: providing services to taxonomists for standard genome sequencing and annotation.</title>
        <authorList>
            <consortium name="The Broad Institute Genomics Platform"/>
            <consortium name="The Broad Institute Genome Sequencing Center for Infectious Disease"/>
            <person name="Wu L."/>
            <person name="Ma J."/>
        </authorList>
    </citation>
    <scope>NUCLEOTIDE SEQUENCE [LARGE SCALE GENOMIC DNA]</scope>
    <source>
        <strain evidence="1 2">JCM 15309</strain>
    </source>
</reference>
<sequence length="171" mass="17245">MTNDLDTTSPRRAPSRRAVLRTAANAAWVVPAVQIATSVPAFASASNHATINLTVNSSSKSGKVGTINLTVSNNGIKTANGNSTASTVTLTFSGAGFGAVKTTSAGTMSNPSVVLTNVMVGAPQQVTVTVDLGKMDKAAKAYLFNVAATGLNAFDNTTATAGPQTSVNLSL</sequence>
<dbReference type="InterPro" id="IPR006311">
    <property type="entry name" value="TAT_signal"/>
</dbReference>
<dbReference type="PROSITE" id="PS51318">
    <property type="entry name" value="TAT"/>
    <property type="match status" value="1"/>
</dbReference>